<evidence type="ECO:0000313" key="2">
    <source>
        <dbReference type="EMBL" id="EKX41047.1"/>
    </source>
</evidence>
<name>L1IY60_GUITC</name>
<dbReference type="Proteomes" id="UP000011087">
    <property type="component" value="Unassembled WGS sequence"/>
</dbReference>
<dbReference type="PaxDb" id="55529-EKX41047"/>
<feature type="compositionally biased region" description="Basic and acidic residues" evidence="1">
    <location>
        <begin position="186"/>
        <end position="198"/>
    </location>
</feature>
<accession>L1IY60</accession>
<protein>
    <submittedName>
        <fullName evidence="2 3">Uncharacterized protein</fullName>
    </submittedName>
</protein>
<proteinExistence type="predicted"/>
<reference evidence="4" key="2">
    <citation type="submission" date="2012-11" db="EMBL/GenBank/DDBJ databases">
        <authorList>
            <person name="Kuo A."/>
            <person name="Curtis B.A."/>
            <person name="Tanifuji G."/>
            <person name="Burki F."/>
            <person name="Gruber A."/>
            <person name="Irimia M."/>
            <person name="Maruyama S."/>
            <person name="Arias M.C."/>
            <person name="Ball S.G."/>
            <person name="Gile G.H."/>
            <person name="Hirakawa Y."/>
            <person name="Hopkins J.F."/>
            <person name="Rensing S.A."/>
            <person name="Schmutz J."/>
            <person name="Symeonidi A."/>
            <person name="Elias M."/>
            <person name="Eveleigh R.J."/>
            <person name="Herman E.K."/>
            <person name="Klute M.J."/>
            <person name="Nakayama T."/>
            <person name="Obornik M."/>
            <person name="Reyes-Prieto A."/>
            <person name="Armbrust E.V."/>
            <person name="Aves S.J."/>
            <person name="Beiko R.G."/>
            <person name="Coutinho P."/>
            <person name="Dacks J.B."/>
            <person name="Durnford D.G."/>
            <person name="Fast N.M."/>
            <person name="Green B.R."/>
            <person name="Grisdale C."/>
            <person name="Hempe F."/>
            <person name="Henrissat B."/>
            <person name="Hoppner M.P."/>
            <person name="Ishida K.-I."/>
            <person name="Kim E."/>
            <person name="Koreny L."/>
            <person name="Kroth P.G."/>
            <person name="Liu Y."/>
            <person name="Malik S.-B."/>
            <person name="Maier U.G."/>
            <person name="McRose D."/>
            <person name="Mock T."/>
            <person name="Neilson J.A."/>
            <person name="Onodera N.T."/>
            <person name="Poole A.M."/>
            <person name="Pritham E.J."/>
            <person name="Richards T.A."/>
            <person name="Rocap G."/>
            <person name="Roy S.W."/>
            <person name="Sarai C."/>
            <person name="Schaack S."/>
            <person name="Shirato S."/>
            <person name="Slamovits C.H."/>
            <person name="Spencer D.F."/>
            <person name="Suzuki S."/>
            <person name="Worden A.Z."/>
            <person name="Zauner S."/>
            <person name="Barry K."/>
            <person name="Bell C."/>
            <person name="Bharti A.K."/>
            <person name="Crow J.A."/>
            <person name="Grimwood J."/>
            <person name="Kramer R."/>
            <person name="Lindquist E."/>
            <person name="Lucas S."/>
            <person name="Salamov A."/>
            <person name="McFadden G.I."/>
            <person name="Lane C.E."/>
            <person name="Keeling P.J."/>
            <person name="Gray M.W."/>
            <person name="Grigoriev I.V."/>
            <person name="Archibald J.M."/>
        </authorList>
    </citation>
    <scope>NUCLEOTIDE SEQUENCE</scope>
    <source>
        <strain evidence="4">CCMP2712</strain>
    </source>
</reference>
<evidence type="ECO:0000313" key="4">
    <source>
        <dbReference type="Proteomes" id="UP000011087"/>
    </source>
</evidence>
<dbReference type="EnsemblProtists" id="EKX41047">
    <property type="protein sequence ID" value="EKX41047"/>
    <property type="gene ID" value="GUITHDRAFT_153911"/>
</dbReference>
<dbReference type="KEGG" id="gtt:GUITHDRAFT_153911"/>
<evidence type="ECO:0000256" key="1">
    <source>
        <dbReference type="SAM" id="MobiDB-lite"/>
    </source>
</evidence>
<feature type="region of interest" description="Disordered" evidence="1">
    <location>
        <begin position="157"/>
        <end position="198"/>
    </location>
</feature>
<organism evidence="2">
    <name type="scientific">Guillardia theta (strain CCMP2712)</name>
    <name type="common">Cryptophyte</name>
    <dbReference type="NCBI Taxonomy" id="905079"/>
    <lineage>
        <taxon>Eukaryota</taxon>
        <taxon>Cryptophyceae</taxon>
        <taxon>Pyrenomonadales</taxon>
        <taxon>Geminigeraceae</taxon>
        <taxon>Guillardia</taxon>
    </lineage>
</organism>
<keyword evidence="4" id="KW-1185">Reference proteome</keyword>
<sequence length="198" mass="23169">MDGICCQSKCRVKSACLVEQDRLPEDVEESRGALGRADSFIVLNKSRDAETDRKLLSFAERFFRRLVVFEQSDDAIRYRTRSMLRGEMVVGLDRPNKVISWDGSQTLLDKQVRCARMGIVEYWRAKAYKELQRQRDELDSIDKELKEIIKNCNDVENNEMSQSARLTGKKRVNTDQEQPQEDGEDELRPRKLFRESRD</sequence>
<reference evidence="2 4" key="1">
    <citation type="journal article" date="2012" name="Nature">
        <title>Algal genomes reveal evolutionary mosaicism and the fate of nucleomorphs.</title>
        <authorList>
            <consortium name="DOE Joint Genome Institute"/>
            <person name="Curtis B.A."/>
            <person name="Tanifuji G."/>
            <person name="Burki F."/>
            <person name="Gruber A."/>
            <person name="Irimia M."/>
            <person name="Maruyama S."/>
            <person name="Arias M.C."/>
            <person name="Ball S.G."/>
            <person name="Gile G.H."/>
            <person name="Hirakawa Y."/>
            <person name="Hopkins J.F."/>
            <person name="Kuo A."/>
            <person name="Rensing S.A."/>
            <person name="Schmutz J."/>
            <person name="Symeonidi A."/>
            <person name="Elias M."/>
            <person name="Eveleigh R.J."/>
            <person name="Herman E.K."/>
            <person name="Klute M.J."/>
            <person name="Nakayama T."/>
            <person name="Obornik M."/>
            <person name="Reyes-Prieto A."/>
            <person name="Armbrust E.V."/>
            <person name="Aves S.J."/>
            <person name="Beiko R.G."/>
            <person name="Coutinho P."/>
            <person name="Dacks J.B."/>
            <person name="Durnford D.G."/>
            <person name="Fast N.M."/>
            <person name="Green B.R."/>
            <person name="Grisdale C.J."/>
            <person name="Hempel F."/>
            <person name="Henrissat B."/>
            <person name="Hoppner M.P."/>
            <person name="Ishida K."/>
            <person name="Kim E."/>
            <person name="Koreny L."/>
            <person name="Kroth P.G."/>
            <person name="Liu Y."/>
            <person name="Malik S.B."/>
            <person name="Maier U.G."/>
            <person name="McRose D."/>
            <person name="Mock T."/>
            <person name="Neilson J.A."/>
            <person name="Onodera N.T."/>
            <person name="Poole A.M."/>
            <person name="Pritham E.J."/>
            <person name="Richards T.A."/>
            <person name="Rocap G."/>
            <person name="Roy S.W."/>
            <person name="Sarai C."/>
            <person name="Schaack S."/>
            <person name="Shirato S."/>
            <person name="Slamovits C.H."/>
            <person name="Spencer D.F."/>
            <person name="Suzuki S."/>
            <person name="Worden A.Z."/>
            <person name="Zauner S."/>
            <person name="Barry K."/>
            <person name="Bell C."/>
            <person name="Bharti A.K."/>
            <person name="Crow J.A."/>
            <person name="Grimwood J."/>
            <person name="Kramer R."/>
            <person name="Lindquist E."/>
            <person name="Lucas S."/>
            <person name="Salamov A."/>
            <person name="McFadden G.I."/>
            <person name="Lane C.E."/>
            <person name="Keeling P.J."/>
            <person name="Gray M.W."/>
            <person name="Grigoriev I.V."/>
            <person name="Archibald J.M."/>
        </authorList>
    </citation>
    <scope>NUCLEOTIDE SEQUENCE</scope>
    <source>
        <strain evidence="2 4">CCMP2712</strain>
    </source>
</reference>
<gene>
    <name evidence="2" type="ORF">GUITHDRAFT_153911</name>
</gene>
<dbReference type="GeneID" id="17297746"/>
<evidence type="ECO:0000313" key="3">
    <source>
        <dbReference type="EnsemblProtists" id="EKX41047"/>
    </source>
</evidence>
<dbReference type="RefSeq" id="XP_005828027.1">
    <property type="nucleotide sequence ID" value="XM_005827970.1"/>
</dbReference>
<dbReference type="HOGENOM" id="CLU_1380433_0_0_1"/>
<dbReference type="EMBL" id="JH993026">
    <property type="protein sequence ID" value="EKX41047.1"/>
    <property type="molecule type" value="Genomic_DNA"/>
</dbReference>
<dbReference type="AlphaFoldDB" id="L1IY60"/>
<reference evidence="3" key="3">
    <citation type="submission" date="2016-03" db="UniProtKB">
        <authorList>
            <consortium name="EnsemblProtists"/>
        </authorList>
    </citation>
    <scope>IDENTIFICATION</scope>
</reference>